<dbReference type="GO" id="GO:0030687">
    <property type="term" value="C:preribosome, large subunit precursor"/>
    <property type="evidence" value="ECO:0007669"/>
    <property type="project" value="TreeGrafter"/>
</dbReference>
<organism evidence="10 11">
    <name type="scientific">Cryoendolithus antarcticus</name>
    <dbReference type="NCBI Taxonomy" id="1507870"/>
    <lineage>
        <taxon>Eukaryota</taxon>
        <taxon>Fungi</taxon>
        <taxon>Dikarya</taxon>
        <taxon>Ascomycota</taxon>
        <taxon>Pezizomycotina</taxon>
        <taxon>Dothideomycetes</taxon>
        <taxon>Dothideomycetidae</taxon>
        <taxon>Cladosporiales</taxon>
        <taxon>Cladosporiaceae</taxon>
        <taxon>Cryoendolithus</taxon>
    </lineage>
</organism>
<feature type="compositionally biased region" description="Low complexity" evidence="8">
    <location>
        <begin position="25"/>
        <end position="38"/>
    </location>
</feature>
<gene>
    <name evidence="10" type="ORF">B0A48_06792</name>
</gene>
<evidence type="ECO:0000256" key="2">
    <source>
        <dbReference type="ARBA" id="ARBA00004604"/>
    </source>
</evidence>
<evidence type="ECO:0000313" key="10">
    <source>
        <dbReference type="EMBL" id="OQO07999.1"/>
    </source>
</evidence>
<dbReference type="Pfam" id="PF14615">
    <property type="entry name" value="Rsa3"/>
    <property type="match status" value="1"/>
</dbReference>
<comment type="similarity">
    <text evidence="3">Belongs to the RSA3 family.</text>
</comment>
<evidence type="ECO:0000256" key="6">
    <source>
        <dbReference type="ARBA" id="ARBA00023242"/>
    </source>
</evidence>
<name>A0A1V8T9H3_9PEZI</name>
<evidence type="ECO:0000256" key="7">
    <source>
        <dbReference type="ARBA" id="ARBA00023274"/>
    </source>
</evidence>
<dbReference type="GO" id="GO:0005730">
    <property type="term" value="C:nucleolus"/>
    <property type="evidence" value="ECO:0007669"/>
    <property type="project" value="UniProtKB-SubCell"/>
</dbReference>
<dbReference type="PANTHER" id="PTHR28127">
    <property type="entry name" value="RIBOSOME ASSEMBLY PROTEIN 3"/>
    <property type="match status" value="1"/>
</dbReference>
<reference evidence="11" key="1">
    <citation type="submission" date="2017-03" db="EMBL/GenBank/DDBJ databases">
        <title>Genomes of endolithic fungi from Antarctica.</title>
        <authorList>
            <person name="Coleine C."/>
            <person name="Masonjones S."/>
            <person name="Stajich J.E."/>
        </authorList>
    </citation>
    <scope>NUCLEOTIDE SEQUENCE [LARGE SCALE GENOMIC DNA]</scope>
    <source>
        <strain evidence="11">CCFEE 5527</strain>
    </source>
</reference>
<sequence>MATRVSSSSRPAKKKRNRKARTEVSSSSSSSENSSSDSDAAPPAKTVKSSKPALTATEPAGDADIGSPSPSPAPLSSAAPKQTSEQVFQAFYLKQATREFSDDLERLRTANDWKGERSVDVLVRALGQGVDTFTPDEMVAIASGRQGADRMKQTDSGLKD</sequence>
<dbReference type="STRING" id="1507870.A0A1V8T9H3"/>
<proteinExistence type="inferred from homology"/>
<evidence type="ECO:0000256" key="1">
    <source>
        <dbReference type="ARBA" id="ARBA00003035"/>
    </source>
</evidence>
<dbReference type="OrthoDB" id="69550at2759"/>
<evidence type="ECO:0000259" key="9">
    <source>
        <dbReference type="Pfam" id="PF14615"/>
    </source>
</evidence>
<keyword evidence="11" id="KW-1185">Reference proteome</keyword>
<dbReference type="Proteomes" id="UP000192596">
    <property type="component" value="Unassembled WGS sequence"/>
</dbReference>
<keyword evidence="6" id="KW-0539">Nucleus</keyword>
<comment type="function">
    <text evidence="1">Required for efficient biogenesis of the 60S ribosomal subunit.</text>
</comment>
<dbReference type="InterPro" id="IPR051898">
    <property type="entry name" value="Ribosome_Assembly_3"/>
</dbReference>
<comment type="subcellular location">
    <subcellularLocation>
        <location evidence="2">Nucleus</location>
        <location evidence="2">Nucleolus</location>
    </subcellularLocation>
</comment>
<feature type="compositionally biased region" description="Low complexity" evidence="8">
    <location>
        <begin position="1"/>
        <end position="10"/>
    </location>
</feature>
<keyword evidence="7" id="KW-0687">Ribonucleoprotein</keyword>
<protein>
    <recommendedName>
        <fullName evidence="4">Ribosome assembly protein 3</fullName>
    </recommendedName>
</protein>
<comment type="caution">
    <text evidence="10">The sequence shown here is derived from an EMBL/GenBank/DDBJ whole genome shotgun (WGS) entry which is preliminary data.</text>
</comment>
<accession>A0A1V8T9H3</accession>
<evidence type="ECO:0000256" key="8">
    <source>
        <dbReference type="SAM" id="MobiDB-lite"/>
    </source>
</evidence>
<evidence type="ECO:0000256" key="4">
    <source>
        <dbReference type="ARBA" id="ARBA00015339"/>
    </source>
</evidence>
<dbReference type="PANTHER" id="PTHR28127:SF1">
    <property type="entry name" value="RIBOSOME ASSEMBLY PROTEIN 3"/>
    <property type="match status" value="1"/>
</dbReference>
<dbReference type="EMBL" id="NAJO01000013">
    <property type="protein sequence ID" value="OQO07999.1"/>
    <property type="molecule type" value="Genomic_DNA"/>
</dbReference>
<dbReference type="InterPro" id="IPR028217">
    <property type="entry name" value="Rsa3_C"/>
</dbReference>
<feature type="region of interest" description="Disordered" evidence="8">
    <location>
        <begin position="1"/>
        <end position="83"/>
    </location>
</feature>
<dbReference type="AlphaFoldDB" id="A0A1V8T9H3"/>
<keyword evidence="5" id="KW-0690">Ribosome biogenesis</keyword>
<evidence type="ECO:0000256" key="5">
    <source>
        <dbReference type="ARBA" id="ARBA00022517"/>
    </source>
</evidence>
<evidence type="ECO:0000256" key="3">
    <source>
        <dbReference type="ARBA" id="ARBA00006256"/>
    </source>
</evidence>
<evidence type="ECO:0000313" key="11">
    <source>
        <dbReference type="Proteomes" id="UP000192596"/>
    </source>
</evidence>
<dbReference type="InParanoid" id="A0A1V8T9H3"/>
<feature type="domain" description="Ribosome-assembly protein 3 C-terminal" evidence="9">
    <location>
        <begin position="88"/>
        <end position="134"/>
    </location>
</feature>
<dbReference type="GO" id="GO:0000027">
    <property type="term" value="P:ribosomal large subunit assembly"/>
    <property type="evidence" value="ECO:0007669"/>
    <property type="project" value="TreeGrafter"/>
</dbReference>